<gene>
    <name evidence="1" type="ORF">NKOR_04800</name>
</gene>
<reference evidence="1 2" key="1">
    <citation type="journal article" date="2012" name="J. Bacteriol.">
        <title>Draft Genome Sequence of an Ammonia-Oxidizing Archaeon, "Candidatus Nitrosopumilus koreensis" AR1, from Marine Sediment.</title>
        <authorList>
            <person name="Park S.J."/>
            <person name="Kim J.G."/>
            <person name="Jung M.Y."/>
            <person name="Kim S.J."/>
            <person name="Cha I.T."/>
            <person name="Kwon K."/>
            <person name="Lee J.H."/>
            <person name="Rhee S.K."/>
        </authorList>
    </citation>
    <scope>NUCLEOTIDE SEQUENCE [LARGE SCALE GENOMIC DNA]</scope>
    <source>
        <strain evidence="1 2">AR1</strain>
    </source>
</reference>
<proteinExistence type="predicted"/>
<organism evidence="1 2">
    <name type="scientific">Candidatus Nitrosopumilus koreensis AR1</name>
    <dbReference type="NCBI Taxonomy" id="1229908"/>
    <lineage>
        <taxon>Archaea</taxon>
        <taxon>Nitrososphaerota</taxon>
        <taxon>Nitrososphaeria</taxon>
        <taxon>Nitrosopumilales</taxon>
        <taxon>Nitrosopumilaceae</taxon>
        <taxon>Nitrosopumilus</taxon>
    </lineage>
</organism>
<dbReference type="HOGENOM" id="CLU_2597516_0_0_2"/>
<dbReference type="EMBL" id="CP003842">
    <property type="protein sequence ID" value="AFS80846.1"/>
    <property type="molecule type" value="Genomic_DNA"/>
</dbReference>
<dbReference type="Proteomes" id="UP000006101">
    <property type="component" value="Chromosome"/>
</dbReference>
<sequence>MTQDHLKITDSPFFREGYDAGVGEESQIAVAEPDGGDISGTMLSKVTSFGRSFVTVINNVVENPLATVSGAACKLIDKF</sequence>
<dbReference type="AlphaFoldDB" id="K0B8R4"/>
<accession>K0B8R4</accession>
<evidence type="ECO:0000313" key="2">
    <source>
        <dbReference type="Proteomes" id="UP000006101"/>
    </source>
</evidence>
<dbReference type="KEGG" id="nkr:NKOR_04800"/>
<protein>
    <submittedName>
        <fullName evidence="1">Uncharacterized protein</fullName>
    </submittedName>
</protein>
<keyword evidence="2" id="KW-1185">Reference proteome</keyword>
<evidence type="ECO:0000313" key="1">
    <source>
        <dbReference type="EMBL" id="AFS80846.1"/>
    </source>
</evidence>
<name>K0B8R4_9ARCH</name>